<dbReference type="EMBL" id="GBRH01212015">
    <property type="protein sequence ID" value="JAD85880.1"/>
    <property type="molecule type" value="Transcribed_RNA"/>
</dbReference>
<evidence type="ECO:0000256" key="1">
    <source>
        <dbReference type="SAM" id="Phobius"/>
    </source>
</evidence>
<sequence>MISDSIKKANMIKILPTIAILGSRFMSILWTVIETVDDLFSLLCFCSSMAVMLMCSWLCCCRGQPGRGEGEAQVLGAGGGVHREAVQLSNGTTIINHRSFKRRKTEQGNTFIWCTY</sequence>
<evidence type="ECO:0000313" key="2">
    <source>
        <dbReference type="EMBL" id="JAD85880.1"/>
    </source>
</evidence>
<dbReference type="AlphaFoldDB" id="A0A0A9DJP7"/>
<feature type="transmembrane region" description="Helical" evidence="1">
    <location>
        <begin position="39"/>
        <end position="60"/>
    </location>
</feature>
<keyword evidence="1" id="KW-1133">Transmembrane helix</keyword>
<feature type="transmembrane region" description="Helical" evidence="1">
    <location>
        <begin position="12"/>
        <end position="33"/>
    </location>
</feature>
<keyword evidence="1" id="KW-0812">Transmembrane</keyword>
<accession>A0A0A9DJP7</accession>
<keyword evidence="1" id="KW-0472">Membrane</keyword>
<reference evidence="2" key="1">
    <citation type="submission" date="2014-09" db="EMBL/GenBank/DDBJ databases">
        <authorList>
            <person name="Magalhaes I.L.F."/>
            <person name="Oliveira U."/>
            <person name="Santos F.R."/>
            <person name="Vidigal T.H.D.A."/>
            <person name="Brescovit A.D."/>
            <person name="Santos A.J."/>
        </authorList>
    </citation>
    <scope>NUCLEOTIDE SEQUENCE</scope>
    <source>
        <tissue evidence="2">Shoot tissue taken approximately 20 cm above the soil surface</tissue>
    </source>
</reference>
<name>A0A0A9DJP7_ARUDO</name>
<organism evidence="2">
    <name type="scientific">Arundo donax</name>
    <name type="common">Giant reed</name>
    <name type="synonym">Donax arundinaceus</name>
    <dbReference type="NCBI Taxonomy" id="35708"/>
    <lineage>
        <taxon>Eukaryota</taxon>
        <taxon>Viridiplantae</taxon>
        <taxon>Streptophyta</taxon>
        <taxon>Embryophyta</taxon>
        <taxon>Tracheophyta</taxon>
        <taxon>Spermatophyta</taxon>
        <taxon>Magnoliopsida</taxon>
        <taxon>Liliopsida</taxon>
        <taxon>Poales</taxon>
        <taxon>Poaceae</taxon>
        <taxon>PACMAD clade</taxon>
        <taxon>Arundinoideae</taxon>
        <taxon>Arundineae</taxon>
        <taxon>Arundo</taxon>
    </lineage>
</organism>
<reference evidence="2" key="2">
    <citation type="journal article" date="2015" name="Data Brief">
        <title>Shoot transcriptome of the giant reed, Arundo donax.</title>
        <authorList>
            <person name="Barrero R.A."/>
            <person name="Guerrero F.D."/>
            <person name="Moolhuijzen P."/>
            <person name="Goolsby J.A."/>
            <person name="Tidwell J."/>
            <person name="Bellgard S.E."/>
            <person name="Bellgard M.I."/>
        </authorList>
    </citation>
    <scope>NUCLEOTIDE SEQUENCE</scope>
    <source>
        <tissue evidence="2">Shoot tissue taken approximately 20 cm above the soil surface</tissue>
    </source>
</reference>
<proteinExistence type="predicted"/>
<protein>
    <submittedName>
        <fullName evidence="2">Uncharacterized protein</fullName>
    </submittedName>
</protein>